<organism evidence="1 2">
    <name type="scientific">Flavonifractor plautii</name>
    <name type="common">Fusobacterium plautii</name>
    <dbReference type="NCBI Taxonomy" id="292800"/>
    <lineage>
        <taxon>Bacteria</taxon>
        <taxon>Bacillati</taxon>
        <taxon>Bacillota</taxon>
        <taxon>Clostridia</taxon>
        <taxon>Eubacteriales</taxon>
        <taxon>Oscillospiraceae</taxon>
        <taxon>Flavonifractor</taxon>
    </lineage>
</organism>
<evidence type="ECO:0000313" key="2">
    <source>
        <dbReference type="Proteomes" id="UP000429811"/>
    </source>
</evidence>
<comment type="caution">
    <text evidence="1">The sequence shown here is derived from an EMBL/GenBank/DDBJ whole genome shotgun (WGS) entry which is preliminary data.</text>
</comment>
<reference evidence="1 2" key="1">
    <citation type="journal article" date="2019" name="Nat. Med.">
        <title>A library of human gut bacterial isolates paired with longitudinal multiomics data enables mechanistic microbiome research.</title>
        <authorList>
            <person name="Poyet M."/>
            <person name="Groussin M."/>
            <person name="Gibbons S.M."/>
            <person name="Avila-Pacheco J."/>
            <person name="Jiang X."/>
            <person name="Kearney S.M."/>
            <person name="Perrotta A.R."/>
            <person name="Berdy B."/>
            <person name="Zhao S."/>
            <person name="Lieberman T.D."/>
            <person name="Swanson P.K."/>
            <person name="Smith M."/>
            <person name="Roesemann S."/>
            <person name="Alexander J.E."/>
            <person name="Rich S.A."/>
            <person name="Livny J."/>
            <person name="Vlamakis H."/>
            <person name="Clish C."/>
            <person name="Bullock K."/>
            <person name="Deik A."/>
            <person name="Scott J."/>
            <person name="Pierce K.A."/>
            <person name="Xavier R.J."/>
            <person name="Alm E.J."/>
        </authorList>
    </citation>
    <scope>NUCLEOTIDE SEQUENCE [LARGE SCALE GENOMIC DNA]</scope>
    <source>
        <strain evidence="1 2">BIOML-A5</strain>
    </source>
</reference>
<dbReference type="AlphaFoldDB" id="A0A6I2RE39"/>
<dbReference type="RefSeq" id="WP_138308896.1">
    <property type="nucleotide sequence ID" value="NZ_JADMVC010000015.1"/>
</dbReference>
<sequence length="96" mass="10900">MNEKEQVNEGYVIIESVTVGNARFVIGENPNNQAAPYVTWQANVKNDPNNFFWGHYCATKLGAVADFGRRITEEAEFLRERAKSKAPQIPERGDER</sequence>
<protein>
    <submittedName>
        <fullName evidence="1">Uncharacterized protein</fullName>
    </submittedName>
</protein>
<accession>A0A6I2RE39</accession>
<evidence type="ECO:0000313" key="1">
    <source>
        <dbReference type="EMBL" id="MSB48592.1"/>
    </source>
</evidence>
<proteinExistence type="predicted"/>
<name>A0A6I2RE39_FLAPL</name>
<dbReference type="EMBL" id="WKPO01000009">
    <property type="protein sequence ID" value="MSB48592.1"/>
    <property type="molecule type" value="Genomic_DNA"/>
</dbReference>
<gene>
    <name evidence="1" type="ORF">GKE90_07745</name>
</gene>
<dbReference type="Proteomes" id="UP000429811">
    <property type="component" value="Unassembled WGS sequence"/>
</dbReference>